<comment type="caution">
    <text evidence="1">The sequence shown here is derived from an EMBL/GenBank/DDBJ whole genome shotgun (WGS) entry which is preliminary data.</text>
</comment>
<dbReference type="HOGENOM" id="CLU_079239_0_0_4"/>
<protein>
    <submittedName>
        <fullName evidence="1">Uncharacterized protein</fullName>
    </submittedName>
</protein>
<dbReference type="Proteomes" id="UP000004510">
    <property type="component" value="Unassembled WGS sequence"/>
</dbReference>
<dbReference type="AlphaFoldDB" id="D4XJU9"/>
<organism evidence="1 2">
    <name type="scientific">Achromobacter piechaudii ATCC 43553</name>
    <dbReference type="NCBI Taxonomy" id="742159"/>
    <lineage>
        <taxon>Bacteria</taxon>
        <taxon>Pseudomonadati</taxon>
        <taxon>Pseudomonadota</taxon>
        <taxon>Betaproteobacteria</taxon>
        <taxon>Burkholderiales</taxon>
        <taxon>Alcaligenaceae</taxon>
        <taxon>Achromobacter</taxon>
    </lineage>
</organism>
<dbReference type="EMBL" id="ADMS01000150">
    <property type="protein sequence ID" value="EFF72912.1"/>
    <property type="molecule type" value="Genomic_DNA"/>
</dbReference>
<dbReference type="RefSeq" id="WP_006221887.1">
    <property type="nucleotide sequence ID" value="NZ_GG770419.1"/>
</dbReference>
<sequence>HDELTPLAQTLAQSMFRQAKKHFDRLHAQDQIKRKARRKRLRELKVRIAAKPASAAHEAKVTRMPLLSKLEAVARRELAYLRAVGDLPRDYPTLRDVVDEAIVQAEVEWQSVPEEKAAYFGLLKHLFSVLDHEVANSRQFGEFVSLDAPVEADAQDVAEAMVEEEVFEFYQPDDTLRLADIIADSQHLDAATIAEQEELVDRSSEFAFAFDLLKDMPRLWRRIFLLIRVDGLDASSVSEILLIPSQEDTVQRWLMQAEAFIAAHLEEAGVSKDGNDWLQGVDWSALSVTRSAAASLWSKEANHEE</sequence>
<feature type="non-terminal residue" evidence="1">
    <location>
        <position position="1"/>
    </location>
</feature>
<reference evidence="2" key="1">
    <citation type="submission" date="2010-03" db="EMBL/GenBank/DDBJ databases">
        <title>Complete sequence of Mobiluncus curtisii ATCC 43063.</title>
        <authorList>
            <person name="Muzny D."/>
            <person name="Qin X."/>
            <person name="Deng J."/>
            <person name="Jiang H."/>
            <person name="Liu Y."/>
            <person name="Qu J."/>
            <person name="Song X.-Z."/>
            <person name="Zhang L."/>
            <person name="Thornton R."/>
            <person name="Coyle M."/>
            <person name="Francisco L."/>
            <person name="Jackson L."/>
            <person name="Javaid M."/>
            <person name="Korchina V."/>
            <person name="Kovar C."/>
            <person name="Mata R."/>
            <person name="Mathew T."/>
            <person name="Ngo R."/>
            <person name="Nguyen L."/>
            <person name="Nguyen N."/>
            <person name="Okwuonu G."/>
            <person name="Ongeri F."/>
            <person name="Pham C."/>
            <person name="Simmons D."/>
            <person name="Wilczek-Boney K."/>
            <person name="Hale W."/>
            <person name="Jakkamsetti A."/>
            <person name="Pham P."/>
            <person name="Ruth R."/>
            <person name="San Lucas F."/>
            <person name="Warren J."/>
            <person name="Zhang J."/>
            <person name="Zhao Z."/>
            <person name="Zhou C."/>
            <person name="Zhu D."/>
            <person name="Lee S."/>
            <person name="Bess C."/>
            <person name="Blankenburg K."/>
            <person name="Forbes L."/>
            <person name="Fu Q."/>
            <person name="Gubbala S."/>
            <person name="Hirani K."/>
            <person name="Jayaseelan J.C."/>
            <person name="Lara F."/>
            <person name="Munidasa M."/>
            <person name="Palculict T."/>
            <person name="Patil S."/>
            <person name="Pu L.-L."/>
            <person name="Saada N."/>
            <person name="Tang L."/>
            <person name="Weissenberger G."/>
            <person name="Zhu Y."/>
            <person name="Hemphill L."/>
            <person name="Shang Y."/>
            <person name="Youmans B."/>
            <person name="Ayvaz T."/>
            <person name="Ross M."/>
            <person name="Santibanez J."/>
            <person name="Aqrawi P."/>
            <person name="Gross S."/>
            <person name="Joshi V."/>
            <person name="Fowler G."/>
            <person name="Nazareth L."/>
            <person name="Reid J."/>
            <person name="Worley K."/>
            <person name="Petrosino J."/>
            <person name="Highlander S."/>
            <person name="Gibbs R."/>
            <person name="Gibbs R."/>
        </authorList>
    </citation>
    <scope>NUCLEOTIDE SEQUENCE [LARGE SCALE GENOMIC DNA]</scope>
    <source>
        <strain evidence="2">ATCC 43553</strain>
    </source>
</reference>
<proteinExistence type="predicted"/>
<evidence type="ECO:0000313" key="2">
    <source>
        <dbReference type="Proteomes" id="UP000004510"/>
    </source>
</evidence>
<dbReference type="PATRIC" id="fig|742159.3.peg.5534"/>
<accession>D4XJU9</accession>
<dbReference type="eggNOG" id="COG1595">
    <property type="taxonomic scope" value="Bacteria"/>
</dbReference>
<name>D4XJU9_9BURK</name>
<gene>
    <name evidence="1" type="ORF">HMPREF0004_5746</name>
</gene>
<evidence type="ECO:0000313" key="1">
    <source>
        <dbReference type="EMBL" id="EFF72912.1"/>
    </source>
</evidence>